<dbReference type="OrthoDB" id="5850793at2759"/>
<dbReference type="PANTHER" id="PTHR24082">
    <property type="entry name" value="NUCLEAR HORMONE RECEPTOR"/>
    <property type="match status" value="1"/>
</dbReference>
<dbReference type="PANTHER" id="PTHR24082:SF283">
    <property type="entry name" value="NUCLEAR HORMONE RECEPTOR HR96"/>
    <property type="match status" value="1"/>
</dbReference>
<evidence type="ECO:0000256" key="5">
    <source>
        <dbReference type="ARBA" id="ARBA00023125"/>
    </source>
</evidence>
<dbReference type="EMBL" id="OC864818">
    <property type="protein sequence ID" value="CAD7631960.1"/>
    <property type="molecule type" value="Genomic_DNA"/>
</dbReference>
<dbReference type="GO" id="GO:0030154">
    <property type="term" value="P:cell differentiation"/>
    <property type="evidence" value="ECO:0007669"/>
    <property type="project" value="TreeGrafter"/>
</dbReference>
<dbReference type="SMART" id="SM00399">
    <property type="entry name" value="ZnF_C4"/>
    <property type="match status" value="2"/>
</dbReference>
<dbReference type="InterPro" id="IPR035500">
    <property type="entry name" value="NHR-like_dom_sf"/>
</dbReference>
<organism evidence="11">
    <name type="scientific">Medioppia subpectinata</name>
    <dbReference type="NCBI Taxonomy" id="1979941"/>
    <lineage>
        <taxon>Eukaryota</taxon>
        <taxon>Metazoa</taxon>
        <taxon>Ecdysozoa</taxon>
        <taxon>Arthropoda</taxon>
        <taxon>Chelicerata</taxon>
        <taxon>Arachnida</taxon>
        <taxon>Acari</taxon>
        <taxon>Acariformes</taxon>
        <taxon>Sarcoptiformes</taxon>
        <taxon>Oribatida</taxon>
        <taxon>Brachypylina</taxon>
        <taxon>Oppioidea</taxon>
        <taxon>Oppiidae</taxon>
        <taxon>Medioppia</taxon>
    </lineage>
</organism>
<keyword evidence="7" id="KW-0675">Receptor</keyword>
<reference evidence="11" key="1">
    <citation type="submission" date="2020-11" db="EMBL/GenBank/DDBJ databases">
        <authorList>
            <person name="Tran Van P."/>
        </authorList>
    </citation>
    <scope>NUCLEOTIDE SEQUENCE</scope>
</reference>
<feature type="non-terminal residue" evidence="11">
    <location>
        <position position="599"/>
    </location>
</feature>
<dbReference type="Gene3D" id="1.10.565.10">
    <property type="entry name" value="Retinoid X Receptor"/>
    <property type="match status" value="2"/>
</dbReference>
<keyword evidence="8" id="KW-0539">Nucleus</keyword>
<evidence type="ECO:0000256" key="2">
    <source>
        <dbReference type="ARBA" id="ARBA00022771"/>
    </source>
</evidence>
<dbReference type="GO" id="GO:0000978">
    <property type="term" value="F:RNA polymerase II cis-regulatory region sequence-specific DNA binding"/>
    <property type="evidence" value="ECO:0007669"/>
    <property type="project" value="TreeGrafter"/>
</dbReference>
<keyword evidence="5" id="KW-0238">DNA-binding</keyword>
<dbReference type="PRINTS" id="PR00047">
    <property type="entry name" value="STROIDFINGER"/>
</dbReference>
<evidence type="ECO:0000259" key="10">
    <source>
        <dbReference type="PROSITE" id="PS51843"/>
    </source>
</evidence>
<gene>
    <name evidence="11" type="ORF">OSB1V03_LOCUS12367</name>
</gene>
<dbReference type="SUPFAM" id="SSF57716">
    <property type="entry name" value="Glucocorticoid receptor-like (DNA-binding domain)"/>
    <property type="match status" value="2"/>
</dbReference>
<dbReference type="SUPFAM" id="SSF48508">
    <property type="entry name" value="Nuclear receptor ligand-binding domain"/>
    <property type="match status" value="2"/>
</dbReference>
<feature type="domain" description="NR LBD" evidence="10">
    <location>
        <begin position="130"/>
        <end position="588"/>
    </location>
</feature>
<evidence type="ECO:0000256" key="7">
    <source>
        <dbReference type="ARBA" id="ARBA00023170"/>
    </source>
</evidence>
<dbReference type="Proteomes" id="UP000759131">
    <property type="component" value="Unassembled WGS sequence"/>
</dbReference>
<feature type="non-terminal residue" evidence="11">
    <location>
        <position position="1"/>
    </location>
</feature>
<dbReference type="GO" id="GO:0008270">
    <property type="term" value="F:zinc ion binding"/>
    <property type="evidence" value="ECO:0007669"/>
    <property type="project" value="UniProtKB-KW"/>
</dbReference>
<dbReference type="PROSITE" id="PS51030">
    <property type="entry name" value="NUCLEAR_REC_DBD_2"/>
    <property type="match status" value="2"/>
</dbReference>
<name>A0A7R9Q491_9ACAR</name>
<evidence type="ECO:0000313" key="11">
    <source>
        <dbReference type="EMBL" id="CAD7631960.1"/>
    </source>
</evidence>
<evidence type="ECO:0000256" key="1">
    <source>
        <dbReference type="ARBA" id="ARBA00022723"/>
    </source>
</evidence>
<dbReference type="GO" id="GO:0045944">
    <property type="term" value="P:positive regulation of transcription by RNA polymerase II"/>
    <property type="evidence" value="ECO:0007669"/>
    <property type="project" value="TreeGrafter"/>
</dbReference>
<dbReference type="InterPro" id="IPR013088">
    <property type="entry name" value="Znf_NHR/GATA"/>
</dbReference>
<evidence type="ECO:0000259" key="9">
    <source>
        <dbReference type="PROSITE" id="PS51030"/>
    </source>
</evidence>
<dbReference type="GO" id="GO:0000122">
    <property type="term" value="P:negative regulation of transcription by RNA polymerase II"/>
    <property type="evidence" value="ECO:0007669"/>
    <property type="project" value="TreeGrafter"/>
</dbReference>
<dbReference type="GO" id="GO:0004879">
    <property type="term" value="F:nuclear receptor activity"/>
    <property type="evidence" value="ECO:0007669"/>
    <property type="project" value="TreeGrafter"/>
</dbReference>
<dbReference type="InterPro" id="IPR000536">
    <property type="entry name" value="Nucl_hrmn_rcpt_lig-bd"/>
</dbReference>
<dbReference type="EMBL" id="CAJPIZ010010243">
    <property type="protein sequence ID" value="CAG2112390.1"/>
    <property type="molecule type" value="Genomic_DNA"/>
</dbReference>
<dbReference type="Pfam" id="PF00105">
    <property type="entry name" value="zf-C4"/>
    <property type="match status" value="2"/>
</dbReference>
<evidence type="ECO:0000313" key="12">
    <source>
        <dbReference type="Proteomes" id="UP000759131"/>
    </source>
</evidence>
<keyword evidence="3" id="KW-0862">Zinc</keyword>
<keyword evidence="1" id="KW-0479">Metal-binding</keyword>
<protein>
    <submittedName>
        <fullName evidence="11">Uncharacterized protein</fullName>
    </submittedName>
</protein>
<evidence type="ECO:0000256" key="6">
    <source>
        <dbReference type="ARBA" id="ARBA00023163"/>
    </source>
</evidence>
<keyword evidence="6" id="KW-0804">Transcription</keyword>
<accession>A0A7R9Q491</accession>
<proteinExistence type="predicted"/>
<sequence>VCGDRAVGYNFDALTCESCRSFFRRNYTRIEDFECFFGDNCEINRLTRKFCKRCRLNRCFTVGMRNKTIVTKSGRLLSLKQSKNIDFSEDLLYKSSNALISSKRNDNKIPSIFRGFIFNLNDNEIKVLKELFSSVAVVRDPPTKTIAYETVCVSDAIQVLQNGADLNFPRIVKMSANINGFKELCEDDKIALLKTACPQLMLLQSIFHFDFEGQLWTLPIDEEKTTLLRTTVVLFNPNLPNLVHRDNIILQQQTYMYLLQRPDNLTSYVCGDRAVVKYPDVLYIGYNFDVPTCEPCRSFFRRNAPYVEQYVCVFGNNCNISRLTRKFCKKCRIDKCFAVGMKIKTDPKSDELSRDGHLNNVDKECNSLMAVENIDTQIPSVIKGFIFNFNELEMKRFKELFNSVTVVRDQTIRAIAFETESVSEALQMMQNRINFKFTQMVKMSANINGFKQLCEDDKIVLLKAACPQLMFLLNITDFAFDGMFFRIPIDEEKATIIRLSLMTTWSKIVGEIHEKFLLQQKTYMYLLQRYLEIKHNSKSESEIRFGSFMNCLQVLRDLSRINMFPLIRTRLESTQLVQLDEVRIGDMYREFYELRHYEV</sequence>
<keyword evidence="12" id="KW-1185">Reference proteome</keyword>
<feature type="domain" description="Nuclear receptor" evidence="9">
    <location>
        <begin position="1"/>
        <end position="71"/>
    </location>
</feature>
<dbReference type="InterPro" id="IPR050234">
    <property type="entry name" value="Nuclear_hormone_rcpt_NR1"/>
</dbReference>
<evidence type="ECO:0000256" key="8">
    <source>
        <dbReference type="ARBA" id="ARBA00023242"/>
    </source>
</evidence>
<dbReference type="Gene3D" id="3.30.50.10">
    <property type="entry name" value="Erythroid Transcription Factor GATA-1, subunit A"/>
    <property type="match status" value="2"/>
</dbReference>
<feature type="domain" description="Nuclear receptor" evidence="9">
    <location>
        <begin position="264"/>
        <end position="348"/>
    </location>
</feature>
<evidence type="ECO:0000256" key="3">
    <source>
        <dbReference type="ARBA" id="ARBA00022833"/>
    </source>
</evidence>
<dbReference type="InterPro" id="IPR001628">
    <property type="entry name" value="Znf_hrmn_rcpt"/>
</dbReference>
<evidence type="ECO:0000256" key="4">
    <source>
        <dbReference type="ARBA" id="ARBA00023015"/>
    </source>
</evidence>
<dbReference type="AlphaFoldDB" id="A0A7R9Q491"/>
<keyword evidence="2" id="KW-0863">Zinc-finger</keyword>
<keyword evidence="4" id="KW-0805">Transcription regulation</keyword>
<dbReference type="PROSITE" id="PS51843">
    <property type="entry name" value="NR_LBD"/>
    <property type="match status" value="1"/>
</dbReference>